<evidence type="ECO:0000256" key="7">
    <source>
        <dbReference type="ARBA" id="ARBA00022801"/>
    </source>
</evidence>
<dbReference type="PATRIC" id="fig|400092.3.peg.3792"/>
<keyword evidence="9 14" id="KW-0326">Glycosidase</keyword>
<dbReference type="EC" id="3.2.1.141" evidence="4 13"/>
<evidence type="ECO:0000256" key="8">
    <source>
        <dbReference type="ARBA" id="ARBA00023277"/>
    </source>
</evidence>
<dbReference type="SUPFAM" id="SSF51445">
    <property type="entry name" value="(Trans)glycosidases"/>
    <property type="match status" value="1"/>
</dbReference>
<organism evidence="19 20">
    <name type="scientific">Pontibacter korlensis</name>
    <dbReference type="NCBI Taxonomy" id="400092"/>
    <lineage>
        <taxon>Bacteria</taxon>
        <taxon>Pseudomonadati</taxon>
        <taxon>Bacteroidota</taxon>
        <taxon>Cytophagia</taxon>
        <taxon>Cytophagales</taxon>
        <taxon>Hymenobacteraceae</taxon>
        <taxon>Pontibacter</taxon>
    </lineage>
</organism>
<accession>A0A0E3ZFV9</accession>
<dbReference type="EMBL" id="CP009621">
    <property type="protein sequence ID" value="AKD04529.1"/>
    <property type="molecule type" value="Genomic_DNA"/>
</dbReference>
<dbReference type="STRING" id="400092.PKOR_17290"/>
<feature type="domain" description="Glycosyl hydrolase family 13 catalytic" evidence="18">
    <location>
        <begin position="95"/>
        <end position="455"/>
    </location>
</feature>
<reference evidence="19 20" key="1">
    <citation type="journal article" date="2015" name="Sci. Rep.">
        <title>Unraveling adaptation of Pontibacter korlensis to radiation and infertility in desert through complete genome and comparative transcriptomic analysis.</title>
        <authorList>
            <person name="Dai J."/>
            <person name="Dai W."/>
            <person name="Qiu C."/>
            <person name="Yang Z."/>
            <person name="Zhang Y."/>
            <person name="Zhou M."/>
            <person name="Zhang L."/>
            <person name="Fang C."/>
            <person name="Gao Q."/>
            <person name="Yang Q."/>
            <person name="Li X."/>
            <person name="Wang Z."/>
            <person name="Wang Z."/>
            <person name="Jia Z."/>
            <person name="Chen X."/>
        </authorList>
    </citation>
    <scope>NUCLEOTIDE SEQUENCE [LARGE SCALE GENOMIC DNA]</scope>
    <source>
        <strain evidence="19 20">X14-1T</strain>
    </source>
</reference>
<protein>
    <recommendedName>
        <fullName evidence="5 13">Malto-oligosyltrehalose trehalohydrolase</fullName>
        <shortName evidence="14">MTHase</shortName>
        <ecNumber evidence="4 13">3.2.1.141</ecNumber>
    </recommendedName>
    <alternativeName>
        <fullName evidence="11 14">4-alpha-D-((1-&gt;4)-alpha-D-glucano)trehalose trehalohydrolase</fullName>
    </alternativeName>
    <alternativeName>
        <fullName evidence="10 14">Maltooligosyl trehalose trehalohydrolase</fullName>
    </alternativeName>
</protein>
<feature type="active site" description="Nucleophile" evidence="15">
    <location>
        <position position="261"/>
    </location>
</feature>
<dbReference type="NCBIfam" id="TIGR02402">
    <property type="entry name" value="trehalose_TreZ"/>
    <property type="match status" value="1"/>
</dbReference>
<proteinExistence type="inferred from homology"/>
<dbReference type="SMART" id="SM00642">
    <property type="entry name" value="Aamy"/>
    <property type="match status" value="1"/>
</dbReference>
<evidence type="ECO:0000256" key="13">
    <source>
        <dbReference type="NCBIfam" id="TIGR02402"/>
    </source>
</evidence>
<dbReference type="GO" id="GO:0005737">
    <property type="term" value="C:cytoplasm"/>
    <property type="evidence" value="ECO:0007669"/>
    <property type="project" value="UniProtKB-SubCell"/>
</dbReference>
<dbReference type="CDD" id="cd02853">
    <property type="entry name" value="E_set_MTHase_like_N"/>
    <property type="match status" value="1"/>
</dbReference>
<evidence type="ECO:0000313" key="19">
    <source>
        <dbReference type="EMBL" id="AKD04529.1"/>
    </source>
</evidence>
<dbReference type="SUPFAM" id="SSF81296">
    <property type="entry name" value="E set domains"/>
    <property type="match status" value="1"/>
</dbReference>
<feature type="binding site" evidence="16">
    <location>
        <begin position="387"/>
        <end position="392"/>
    </location>
    <ligand>
        <name>substrate</name>
    </ligand>
</feature>
<comment type="pathway">
    <text evidence="2 14">Glycan biosynthesis; trehalose biosynthesis.</text>
</comment>
<evidence type="ECO:0000256" key="3">
    <source>
        <dbReference type="ARBA" id="ARBA00008061"/>
    </source>
</evidence>
<evidence type="ECO:0000256" key="16">
    <source>
        <dbReference type="PIRSR" id="PIRSR006337-2"/>
    </source>
</evidence>
<dbReference type="OrthoDB" id="9761875at2"/>
<evidence type="ECO:0000256" key="4">
    <source>
        <dbReference type="ARBA" id="ARBA00012268"/>
    </source>
</evidence>
<feature type="site" description="Transition state stabilizer" evidence="17">
    <location>
        <position position="388"/>
    </location>
</feature>
<dbReference type="GO" id="GO:0033942">
    <property type="term" value="F:4-alpha-D-(1-&gt;4)-alpha-D-glucanotrehalose trehalohydrolase activity"/>
    <property type="evidence" value="ECO:0007669"/>
    <property type="project" value="UniProtKB-EC"/>
</dbReference>
<evidence type="ECO:0000256" key="11">
    <source>
        <dbReference type="ARBA" id="ARBA00033284"/>
    </source>
</evidence>
<keyword evidence="20" id="KW-1185">Reference proteome</keyword>
<dbReference type="RefSeq" id="WP_046312392.1">
    <property type="nucleotide sequence ID" value="NZ_CBCSCY010000006.1"/>
</dbReference>
<keyword evidence="7 14" id="KW-0378">Hydrolase</keyword>
<feature type="binding site" evidence="16">
    <location>
        <begin position="319"/>
        <end position="323"/>
    </location>
    <ligand>
        <name>substrate</name>
    </ligand>
</feature>
<dbReference type="PANTHER" id="PTHR43651">
    <property type="entry name" value="1,4-ALPHA-GLUCAN-BRANCHING ENZYME"/>
    <property type="match status" value="1"/>
</dbReference>
<evidence type="ECO:0000256" key="6">
    <source>
        <dbReference type="ARBA" id="ARBA00022490"/>
    </source>
</evidence>
<dbReference type="InterPro" id="IPR017853">
    <property type="entry name" value="GH"/>
</dbReference>
<comment type="similarity">
    <text evidence="3 14">Belongs to the glycosyl hydrolase 13 family.</text>
</comment>
<dbReference type="InterPro" id="IPR014756">
    <property type="entry name" value="Ig_E-set"/>
</dbReference>
<dbReference type="PANTHER" id="PTHR43651:SF11">
    <property type="entry name" value="MALTO-OLIGOSYLTREHALOSE TREHALOHYDROLASE"/>
    <property type="match status" value="1"/>
</dbReference>
<dbReference type="AlphaFoldDB" id="A0A0E3ZFV9"/>
<evidence type="ECO:0000259" key="18">
    <source>
        <dbReference type="SMART" id="SM00642"/>
    </source>
</evidence>
<dbReference type="InterPro" id="IPR004193">
    <property type="entry name" value="Glyco_hydro_13_N"/>
</dbReference>
<sequence length="610" mass="70166">MKTIGAAYLGSGRCRFTVWAPLKEKVSLLLLHPEEQEVEMHQEDWWYFTVEVTDIKPGARYRFVPGTGKEGFPDPASCYQPEGVHGPSEVVDHSSFEWTDGNWQNIPLSEMVIYELHVGTFTPEGTFEAIIPRLEELKETGVNAIELLPVAQFPGNRNWGYDGVYPYAVQNTYGGPTALKKLVNACHSTGIAVLLDVVYNHLGPEGNYLEKYGPYFTDKYKTPWGKAVNYDGEYSDGVRDYISQNPRFWQEHYHVDGLRLDAIHTIFDQSAISIWELFRQEVGSMDKPFYLIAESDLNSPRVVQQAESGGFGFDAQWLDDFHHALYVLLDRKGQKFYVDFGKIEQLTKAYKEGFVHTGEHVEFRKKTFGTSSRHVKGDCFVAFTQNHDQIGNRINGERMSTLVDFERLKLSAAALLLSPYIPMLFMGEEYGEENPFLYFVSHTDKELIEAVQKGRKEEFSGYKWEGEPPNPQDEKTFEKSKLQWQKRSSGKHQVLLRWYQKLISLRKSEPALQNFDKDNIQAEPLGKESFILKRQSEQQNQKLFCLFNLSEHTLQYQFPDIDSSYKLILSSKDEQWIEEKAEAVTLPEEPERGTSITLPPLSICIYKNKP</sequence>
<dbReference type="Gene3D" id="2.60.40.10">
    <property type="entry name" value="Immunoglobulins"/>
    <property type="match status" value="1"/>
</dbReference>
<dbReference type="InterPro" id="IPR006047">
    <property type="entry name" value="GH13_cat_dom"/>
</dbReference>
<dbReference type="InterPro" id="IPR013783">
    <property type="entry name" value="Ig-like_fold"/>
</dbReference>
<dbReference type="UniPathway" id="UPA00299"/>
<dbReference type="GO" id="GO:0005992">
    <property type="term" value="P:trehalose biosynthetic process"/>
    <property type="evidence" value="ECO:0007669"/>
    <property type="project" value="UniProtKB-UniRule"/>
</dbReference>
<dbReference type="InterPro" id="IPR044901">
    <property type="entry name" value="Trehalose_TreZ_E-set_sf"/>
</dbReference>
<name>A0A0E3ZFV9_9BACT</name>
<keyword evidence="6" id="KW-0963">Cytoplasm</keyword>
<evidence type="ECO:0000256" key="1">
    <source>
        <dbReference type="ARBA" id="ARBA00004496"/>
    </source>
</evidence>
<evidence type="ECO:0000256" key="14">
    <source>
        <dbReference type="PIRNR" id="PIRNR006337"/>
    </source>
</evidence>
<dbReference type="Gene3D" id="1.10.10.760">
    <property type="entry name" value="E-set domains of sugar-utilizing enzymes"/>
    <property type="match status" value="1"/>
</dbReference>
<dbReference type="Pfam" id="PF02922">
    <property type="entry name" value="CBM_48"/>
    <property type="match status" value="1"/>
</dbReference>
<evidence type="ECO:0000256" key="12">
    <source>
        <dbReference type="ARBA" id="ARBA00034013"/>
    </source>
</evidence>
<dbReference type="Gene3D" id="3.20.20.80">
    <property type="entry name" value="Glycosidases"/>
    <property type="match status" value="1"/>
</dbReference>
<keyword evidence="8" id="KW-0119">Carbohydrate metabolism</keyword>
<comment type="subcellular location">
    <subcellularLocation>
        <location evidence="1 15">Cytoplasm</location>
    </subcellularLocation>
</comment>
<dbReference type="Proteomes" id="UP000033109">
    <property type="component" value="Chromosome"/>
</dbReference>
<evidence type="ECO:0000313" key="20">
    <source>
        <dbReference type="Proteomes" id="UP000033109"/>
    </source>
</evidence>
<dbReference type="HOGENOM" id="CLU_020726_2_0_10"/>
<evidence type="ECO:0000256" key="2">
    <source>
        <dbReference type="ARBA" id="ARBA00005199"/>
    </source>
</evidence>
<dbReference type="Pfam" id="PF00128">
    <property type="entry name" value="Alpha-amylase"/>
    <property type="match status" value="2"/>
</dbReference>
<evidence type="ECO:0000256" key="15">
    <source>
        <dbReference type="PIRSR" id="PIRSR006337-1"/>
    </source>
</evidence>
<feature type="active site" description="Proton donor" evidence="15">
    <location>
        <position position="294"/>
    </location>
</feature>
<evidence type="ECO:0000256" key="5">
    <source>
        <dbReference type="ARBA" id="ARBA00015938"/>
    </source>
</evidence>
<dbReference type="CDD" id="cd11325">
    <property type="entry name" value="AmyAc_GTHase"/>
    <property type="match status" value="1"/>
</dbReference>
<comment type="catalytic activity">
    <reaction evidence="12 14">
        <text>hydrolysis of (1-&gt;4)-alpha-D-glucosidic linkage in 4-alpha-D-[(1-&gt;4)-alpha-D-glucanosyl]n trehalose to yield trehalose and (1-&gt;4)-alpha-D-glucan.</text>
        <dbReference type="EC" id="3.2.1.141"/>
    </reaction>
</comment>
<dbReference type="PIRSF" id="PIRSF006337">
    <property type="entry name" value="Trehalose_TreZ"/>
    <property type="match status" value="1"/>
</dbReference>
<feature type="binding site" evidence="16">
    <location>
        <begin position="259"/>
        <end position="264"/>
    </location>
    <ligand>
        <name>substrate</name>
    </ligand>
</feature>
<evidence type="ECO:0000256" key="10">
    <source>
        <dbReference type="ARBA" id="ARBA00032057"/>
    </source>
</evidence>
<dbReference type="InterPro" id="IPR012768">
    <property type="entry name" value="Trehalose_TreZ"/>
</dbReference>
<gene>
    <name evidence="19" type="ORF">PKOR_17290</name>
</gene>
<dbReference type="KEGG" id="pko:PKOR_17290"/>
<evidence type="ECO:0000256" key="17">
    <source>
        <dbReference type="PIRSR" id="PIRSR006337-3"/>
    </source>
</evidence>
<evidence type="ECO:0000256" key="9">
    <source>
        <dbReference type="ARBA" id="ARBA00023295"/>
    </source>
</evidence>